<dbReference type="InterPro" id="IPR017972">
    <property type="entry name" value="Cyt_P450_CS"/>
</dbReference>
<keyword evidence="6 8" id="KW-0560">Oxidoreductase</keyword>
<keyword evidence="9" id="KW-0812">Transmembrane</keyword>
<dbReference type="PRINTS" id="PR00385">
    <property type="entry name" value="P450"/>
</dbReference>
<evidence type="ECO:0000256" key="9">
    <source>
        <dbReference type="SAM" id="Phobius"/>
    </source>
</evidence>
<comment type="subcellular location">
    <subcellularLocation>
        <location evidence="2">Membrane</location>
        <topology evidence="2">Single-pass membrane protein</topology>
    </subcellularLocation>
</comment>
<comment type="cofactor">
    <cofactor evidence="1">
        <name>heme</name>
        <dbReference type="ChEBI" id="CHEBI:30413"/>
    </cofactor>
</comment>
<dbReference type="PANTHER" id="PTHR47955:SF15">
    <property type="entry name" value="CYTOCHROME P450 71A2-LIKE"/>
    <property type="match status" value="1"/>
</dbReference>
<gene>
    <name evidence="10" type="ORF">RD792_002998</name>
</gene>
<reference evidence="10 11" key="1">
    <citation type="journal article" date="2023" name="bioRxiv">
        <title>Genome report: Whole genome sequence and annotation of Penstemon davidsonii.</title>
        <authorList>
            <person name="Ostevik K.L."/>
            <person name="Alabady M."/>
            <person name="Zhang M."/>
            <person name="Rausher M.D."/>
        </authorList>
    </citation>
    <scope>NUCLEOTIDE SEQUENCE [LARGE SCALE GENOMIC DNA]</scope>
    <source>
        <strain evidence="10">DNT005</strain>
        <tissue evidence="10">Whole leaf</tissue>
    </source>
</reference>
<keyword evidence="4 8" id="KW-0349">Heme</keyword>
<dbReference type="PROSITE" id="PS00086">
    <property type="entry name" value="CYTOCHROME_P450"/>
    <property type="match status" value="1"/>
</dbReference>
<accession>A0ABR0DSG6</accession>
<evidence type="ECO:0000256" key="7">
    <source>
        <dbReference type="ARBA" id="ARBA00023004"/>
    </source>
</evidence>
<dbReference type="PANTHER" id="PTHR47955">
    <property type="entry name" value="CYTOCHROME P450 FAMILY 71 PROTEIN"/>
    <property type="match status" value="1"/>
</dbReference>
<dbReference type="InterPro" id="IPR002401">
    <property type="entry name" value="Cyt_P450_E_grp-I"/>
</dbReference>
<keyword evidence="9" id="KW-0472">Membrane</keyword>
<dbReference type="CDD" id="cd11072">
    <property type="entry name" value="CYP71-like"/>
    <property type="match status" value="1"/>
</dbReference>
<evidence type="ECO:0000256" key="4">
    <source>
        <dbReference type="ARBA" id="ARBA00022617"/>
    </source>
</evidence>
<comment type="similarity">
    <text evidence="3 8">Belongs to the cytochrome P450 family.</text>
</comment>
<evidence type="ECO:0000256" key="6">
    <source>
        <dbReference type="ARBA" id="ARBA00023002"/>
    </source>
</evidence>
<evidence type="ECO:0000256" key="2">
    <source>
        <dbReference type="ARBA" id="ARBA00004167"/>
    </source>
</evidence>
<evidence type="ECO:0008006" key="12">
    <source>
        <dbReference type="Google" id="ProtNLM"/>
    </source>
</evidence>
<keyword evidence="8" id="KW-0503">Monooxygenase</keyword>
<sequence>MDEYYQFFVALFTLIVLLYLYFTLFSARNGNKNLPPSPPKLPILGHLHLIGRLPHRSLHSLSKKHGPLMLLQLGSKPVLVVSSAEIAKEILKTHDLSFADRLVLDTSKRVFYYPKDLLFTPYGEQWRKLRSIIVHQLLNSKRVKSFNPIIVEETSLLVEKIILMQSCKSPVNLTEMFESVAIDTIYRSTFGKKHSEIETKHSKRAVDTINEGVSLVVNFNIGAFIPWLAWTNKLNGFDVAVNRVVKTRDEILDAVIQEHLDATKDESCREYLIDTLLDIYKLDETSIDIESVKALILDVVAAGTETSSTALGWAMTELVRHPTVMKKLQDEVKHIMNGKHDILINGNDLTKMHYLKAVIKETLRYHPPIAVNLHECREDVNLMGYAIAAKTGVLINTWSIGRDPDYWDEPDKFLPERFMTNSSIDFKGFDFQFIPFGAGRRICPGISFAIDVIELVLANVVHKFDWALPNGEKGDNLDVIQKPGLTIGRKNPLILLATKRPRP</sequence>
<evidence type="ECO:0000313" key="11">
    <source>
        <dbReference type="Proteomes" id="UP001291926"/>
    </source>
</evidence>
<dbReference type="EMBL" id="JAYDYQ010001087">
    <property type="protein sequence ID" value="KAK4492199.1"/>
    <property type="molecule type" value="Genomic_DNA"/>
</dbReference>
<protein>
    <recommendedName>
        <fullName evidence="12">Cytochrome P450</fullName>
    </recommendedName>
</protein>
<evidence type="ECO:0000256" key="8">
    <source>
        <dbReference type="RuleBase" id="RU000461"/>
    </source>
</evidence>
<dbReference type="InterPro" id="IPR036396">
    <property type="entry name" value="Cyt_P450_sf"/>
</dbReference>
<dbReference type="PRINTS" id="PR00463">
    <property type="entry name" value="EP450I"/>
</dbReference>
<dbReference type="Gene3D" id="1.10.630.10">
    <property type="entry name" value="Cytochrome P450"/>
    <property type="match status" value="1"/>
</dbReference>
<organism evidence="10 11">
    <name type="scientific">Penstemon davidsonii</name>
    <dbReference type="NCBI Taxonomy" id="160366"/>
    <lineage>
        <taxon>Eukaryota</taxon>
        <taxon>Viridiplantae</taxon>
        <taxon>Streptophyta</taxon>
        <taxon>Embryophyta</taxon>
        <taxon>Tracheophyta</taxon>
        <taxon>Spermatophyta</taxon>
        <taxon>Magnoliopsida</taxon>
        <taxon>eudicotyledons</taxon>
        <taxon>Gunneridae</taxon>
        <taxon>Pentapetalae</taxon>
        <taxon>asterids</taxon>
        <taxon>lamiids</taxon>
        <taxon>Lamiales</taxon>
        <taxon>Plantaginaceae</taxon>
        <taxon>Cheloneae</taxon>
        <taxon>Penstemon</taxon>
    </lineage>
</organism>
<keyword evidence="9" id="KW-1133">Transmembrane helix</keyword>
<comment type="caution">
    <text evidence="10">The sequence shown here is derived from an EMBL/GenBank/DDBJ whole genome shotgun (WGS) entry which is preliminary data.</text>
</comment>
<feature type="transmembrane region" description="Helical" evidence="9">
    <location>
        <begin position="7"/>
        <end position="27"/>
    </location>
</feature>
<evidence type="ECO:0000256" key="3">
    <source>
        <dbReference type="ARBA" id="ARBA00010617"/>
    </source>
</evidence>
<dbReference type="InterPro" id="IPR001128">
    <property type="entry name" value="Cyt_P450"/>
</dbReference>
<evidence type="ECO:0000256" key="5">
    <source>
        <dbReference type="ARBA" id="ARBA00022723"/>
    </source>
</evidence>
<dbReference type="Pfam" id="PF00067">
    <property type="entry name" value="p450"/>
    <property type="match status" value="1"/>
</dbReference>
<keyword evidence="5 8" id="KW-0479">Metal-binding</keyword>
<evidence type="ECO:0000313" key="10">
    <source>
        <dbReference type="EMBL" id="KAK4492199.1"/>
    </source>
</evidence>
<keyword evidence="11" id="KW-1185">Reference proteome</keyword>
<proteinExistence type="inferred from homology"/>
<dbReference type="SUPFAM" id="SSF48264">
    <property type="entry name" value="Cytochrome P450"/>
    <property type="match status" value="1"/>
</dbReference>
<keyword evidence="7 8" id="KW-0408">Iron</keyword>
<name>A0ABR0DSG6_9LAMI</name>
<evidence type="ECO:0000256" key="1">
    <source>
        <dbReference type="ARBA" id="ARBA00001971"/>
    </source>
</evidence>
<dbReference type="Proteomes" id="UP001291926">
    <property type="component" value="Unassembled WGS sequence"/>
</dbReference>